<evidence type="ECO:0000313" key="4">
    <source>
        <dbReference type="Proteomes" id="UP001152797"/>
    </source>
</evidence>
<protein>
    <submittedName>
        <fullName evidence="1">Uncharacterized protein</fullName>
    </submittedName>
</protein>
<name>A0A9P1BFJ3_9DINO</name>
<sequence length="149" mass="16604">MEHPPRLFLGNILWNTTQNQIQQVLDKYKVGMKENSTRNFQRLPVKADLEHKTGGIKLYLSDKKSLMKEFPINAKNRNRLCSPEPSSKGWGKAMLSSKHGKRCNLANPASMDSSSLAPVCLVDLFSLVGTVAHLCILPSQCIMGQPLNL</sequence>
<dbReference type="EMBL" id="CAMXCT020000004">
    <property type="protein sequence ID" value="CAL1125732.1"/>
    <property type="molecule type" value="Genomic_DNA"/>
</dbReference>
<reference evidence="3 4" key="2">
    <citation type="submission" date="2024-05" db="EMBL/GenBank/DDBJ databases">
        <authorList>
            <person name="Chen Y."/>
            <person name="Shah S."/>
            <person name="Dougan E. K."/>
            <person name="Thang M."/>
            <person name="Chan C."/>
        </authorList>
    </citation>
    <scope>NUCLEOTIDE SEQUENCE [LARGE SCALE GENOMIC DNA]</scope>
</reference>
<gene>
    <name evidence="2" type="ORF">C1SCF055_LOCUS5685</name>
    <name evidence="1" type="ORF">C1SCF055_LOCUS945</name>
</gene>
<organism evidence="1">
    <name type="scientific">Cladocopium goreaui</name>
    <dbReference type="NCBI Taxonomy" id="2562237"/>
    <lineage>
        <taxon>Eukaryota</taxon>
        <taxon>Sar</taxon>
        <taxon>Alveolata</taxon>
        <taxon>Dinophyceae</taxon>
        <taxon>Suessiales</taxon>
        <taxon>Symbiodiniaceae</taxon>
        <taxon>Cladocopium</taxon>
    </lineage>
</organism>
<dbReference type="EMBL" id="CAMXCT030000350">
    <property type="protein sequence ID" value="CAL4764864.1"/>
    <property type="molecule type" value="Genomic_DNA"/>
</dbReference>
<dbReference type="EMBL" id="CAMXCT010000350">
    <property type="protein sequence ID" value="CAI3977552.1"/>
    <property type="molecule type" value="Genomic_DNA"/>
</dbReference>
<evidence type="ECO:0000313" key="1">
    <source>
        <dbReference type="EMBL" id="CAI3972357.1"/>
    </source>
</evidence>
<evidence type="ECO:0000313" key="3">
    <source>
        <dbReference type="EMBL" id="CAL4759669.1"/>
    </source>
</evidence>
<reference evidence="1" key="1">
    <citation type="submission" date="2022-10" db="EMBL/GenBank/DDBJ databases">
        <authorList>
            <person name="Chen Y."/>
            <person name="Dougan E. K."/>
            <person name="Chan C."/>
            <person name="Rhodes N."/>
            <person name="Thang M."/>
        </authorList>
    </citation>
    <scope>NUCLEOTIDE SEQUENCE</scope>
</reference>
<evidence type="ECO:0000313" key="2">
    <source>
        <dbReference type="EMBL" id="CAI3977552.1"/>
    </source>
</evidence>
<dbReference type="Proteomes" id="UP001152797">
    <property type="component" value="Unassembled WGS sequence"/>
</dbReference>
<dbReference type="EMBL" id="CAMXCT030000004">
    <property type="protein sequence ID" value="CAL4759669.1"/>
    <property type="molecule type" value="Genomic_DNA"/>
</dbReference>
<dbReference type="EMBL" id="CAMXCT020000350">
    <property type="protein sequence ID" value="CAL1130927.1"/>
    <property type="molecule type" value="Genomic_DNA"/>
</dbReference>
<proteinExistence type="predicted"/>
<accession>A0A9P1BFJ3</accession>
<dbReference type="AlphaFoldDB" id="A0A9P1BFJ3"/>
<comment type="caution">
    <text evidence="1">The sequence shown here is derived from an EMBL/GenBank/DDBJ whole genome shotgun (WGS) entry which is preliminary data.</text>
</comment>
<dbReference type="EMBL" id="CAMXCT010000004">
    <property type="protein sequence ID" value="CAI3972357.1"/>
    <property type="molecule type" value="Genomic_DNA"/>
</dbReference>
<keyword evidence="4" id="KW-1185">Reference proteome</keyword>